<organism evidence="1">
    <name type="scientific">marine sediment metagenome</name>
    <dbReference type="NCBI Taxonomy" id="412755"/>
    <lineage>
        <taxon>unclassified sequences</taxon>
        <taxon>metagenomes</taxon>
        <taxon>ecological metagenomes</taxon>
    </lineage>
</organism>
<accession>A0A0F9LB32</accession>
<sequence>ITEEELHDGWLSRCLIFRTDFDPPKKYMPEAPVPPDIIDSVREWALREEDYSIEKDDISPFVQGSTIGMTPVPPEQFIIPTDPLAHQIFVNFDKEAISIGRKAPRFDCLWRKAEEIARRIAVIIAASESFNNPKITQAIADYACRLMRFLLNDFSRNIAVTITSSQVDLLRYRLLTIITKADVGGCLHRDLTRGTGDAIRKQRSDSITDLIEAEEIVRKKEGGTLKYWTIGNFIKHEERKKGT</sequence>
<dbReference type="EMBL" id="LAZR01012851">
    <property type="protein sequence ID" value="KKM24790.1"/>
    <property type="molecule type" value="Genomic_DNA"/>
</dbReference>
<dbReference type="AlphaFoldDB" id="A0A0F9LB32"/>
<gene>
    <name evidence="1" type="ORF">LCGC14_1601640</name>
</gene>
<proteinExistence type="predicted"/>
<feature type="non-terminal residue" evidence="1">
    <location>
        <position position="1"/>
    </location>
</feature>
<comment type="caution">
    <text evidence="1">The sequence shown here is derived from an EMBL/GenBank/DDBJ whole genome shotgun (WGS) entry which is preliminary data.</text>
</comment>
<name>A0A0F9LB32_9ZZZZ</name>
<protein>
    <submittedName>
        <fullName evidence="1">Uncharacterized protein</fullName>
    </submittedName>
</protein>
<reference evidence="1" key="1">
    <citation type="journal article" date="2015" name="Nature">
        <title>Complex archaea that bridge the gap between prokaryotes and eukaryotes.</title>
        <authorList>
            <person name="Spang A."/>
            <person name="Saw J.H."/>
            <person name="Jorgensen S.L."/>
            <person name="Zaremba-Niedzwiedzka K."/>
            <person name="Martijn J."/>
            <person name="Lind A.E."/>
            <person name="van Eijk R."/>
            <person name="Schleper C."/>
            <person name="Guy L."/>
            <person name="Ettema T.J."/>
        </authorList>
    </citation>
    <scope>NUCLEOTIDE SEQUENCE</scope>
</reference>
<evidence type="ECO:0000313" key="1">
    <source>
        <dbReference type="EMBL" id="KKM24790.1"/>
    </source>
</evidence>